<dbReference type="AlphaFoldDB" id="W0DSG1"/>
<protein>
    <recommendedName>
        <fullName evidence="4">DUF5666 domain-containing protein</fullName>
    </recommendedName>
</protein>
<organism evidence="2 3">
    <name type="scientific">Thioalkalivibrio paradoxus ARh 1</name>
    <dbReference type="NCBI Taxonomy" id="713585"/>
    <lineage>
        <taxon>Bacteria</taxon>
        <taxon>Pseudomonadati</taxon>
        <taxon>Pseudomonadota</taxon>
        <taxon>Gammaproteobacteria</taxon>
        <taxon>Chromatiales</taxon>
        <taxon>Ectothiorhodospiraceae</taxon>
        <taxon>Thioalkalivibrio</taxon>
    </lineage>
</organism>
<dbReference type="HOGENOM" id="CLU_1467585_0_0_6"/>
<dbReference type="Proteomes" id="UP000005289">
    <property type="component" value="Chromosome"/>
</dbReference>
<evidence type="ECO:0000313" key="3">
    <source>
        <dbReference type="Proteomes" id="UP000005289"/>
    </source>
</evidence>
<evidence type="ECO:0008006" key="4">
    <source>
        <dbReference type="Google" id="ProtNLM"/>
    </source>
</evidence>
<reference evidence="2 3" key="1">
    <citation type="submission" date="2013-12" db="EMBL/GenBank/DDBJ databases">
        <authorList>
            <consortium name="DOE Joint Genome Institute"/>
            <person name="Muyzer G."/>
            <person name="Huntemann M."/>
            <person name="Han J."/>
            <person name="Chen A."/>
            <person name="Kyrpides N."/>
            <person name="Mavromatis K."/>
            <person name="Markowitz V."/>
            <person name="Palaniappan K."/>
            <person name="Ivanova N."/>
            <person name="Schaumberg A."/>
            <person name="Pati A."/>
            <person name="Liolios K."/>
            <person name="Nordberg H.P."/>
            <person name="Cantor M.N."/>
            <person name="Hua S.X."/>
            <person name="Woyke T."/>
        </authorList>
    </citation>
    <scope>NUCLEOTIDE SEQUENCE [LARGE SCALE GENOMIC DNA]</scope>
    <source>
        <strain evidence="2 3">ARh 1</strain>
    </source>
</reference>
<evidence type="ECO:0000313" key="2">
    <source>
        <dbReference type="EMBL" id="AHE99928.1"/>
    </source>
</evidence>
<gene>
    <name evidence="2" type="ORF">THITH_04200</name>
</gene>
<evidence type="ECO:0000256" key="1">
    <source>
        <dbReference type="SAM" id="MobiDB-lite"/>
    </source>
</evidence>
<sequence>MVVALAAATALWACGSDDPESASREQAAVEQSDPQAHDSASPDSKAGLADERVRPRDDRRAQNATEGRDSPRGEHAPAADLNGEVTEVGEDWIVLRLADRAATGDYAPARQRELREPAMTWSGETATVQFSAATRVRMRGTESDGRRAQPATPGDIKVGDRVAIWFVEDSGIAERISVRRASTP</sequence>
<dbReference type="EMBL" id="CP007029">
    <property type="protein sequence ID" value="AHE99928.1"/>
    <property type="molecule type" value="Genomic_DNA"/>
</dbReference>
<keyword evidence="3" id="KW-1185">Reference proteome</keyword>
<dbReference type="KEGG" id="tti:THITH_04200"/>
<proteinExistence type="predicted"/>
<feature type="compositionally biased region" description="Basic and acidic residues" evidence="1">
    <location>
        <begin position="48"/>
        <end position="77"/>
    </location>
</feature>
<name>W0DSG1_9GAMM</name>
<accession>W0DSG1</accession>
<feature type="region of interest" description="Disordered" evidence="1">
    <location>
        <begin position="14"/>
        <end position="85"/>
    </location>
</feature>